<dbReference type="Proteomes" id="UP001596142">
    <property type="component" value="Unassembled WGS sequence"/>
</dbReference>
<keyword evidence="2" id="KW-1185">Reference proteome</keyword>
<evidence type="ECO:0000313" key="1">
    <source>
        <dbReference type="EMBL" id="MFC5711881.1"/>
    </source>
</evidence>
<reference evidence="2" key="1">
    <citation type="journal article" date="2019" name="Int. J. Syst. Evol. Microbiol.">
        <title>The Global Catalogue of Microorganisms (GCM) 10K type strain sequencing project: providing services to taxonomists for standard genome sequencing and annotation.</title>
        <authorList>
            <consortium name="The Broad Institute Genomics Platform"/>
            <consortium name="The Broad Institute Genome Sequencing Center for Infectious Disease"/>
            <person name="Wu L."/>
            <person name="Ma J."/>
        </authorList>
    </citation>
    <scope>NUCLEOTIDE SEQUENCE [LARGE SCALE GENOMIC DNA]</scope>
    <source>
        <strain evidence="2">CECT 7184</strain>
    </source>
</reference>
<protein>
    <submittedName>
        <fullName evidence="1">FbpB family small basic protein</fullName>
    </submittedName>
</protein>
<sequence length="41" mass="5203">MRKIKRLTFEELVKVNKVEIMKDKKMLEELEERWENRRAVR</sequence>
<evidence type="ECO:0000313" key="2">
    <source>
        <dbReference type="Proteomes" id="UP001596142"/>
    </source>
</evidence>
<organism evidence="1 2">
    <name type="scientific">Thalassorhabdus alkalitolerans</name>
    <dbReference type="NCBI Taxonomy" id="2282697"/>
    <lineage>
        <taxon>Bacteria</taxon>
        <taxon>Bacillati</taxon>
        <taxon>Bacillota</taxon>
        <taxon>Bacilli</taxon>
        <taxon>Bacillales</taxon>
        <taxon>Bacillaceae</taxon>
        <taxon>Thalassorhabdus</taxon>
    </lineage>
</organism>
<dbReference type="Pfam" id="PF13040">
    <property type="entry name" value="Fur_reg_FbpB"/>
    <property type="match status" value="1"/>
</dbReference>
<gene>
    <name evidence="1" type="ORF">ACFPU1_03725</name>
</gene>
<comment type="caution">
    <text evidence="1">The sequence shown here is derived from an EMBL/GenBank/DDBJ whole genome shotgun (WGS) entry which is preliminary data.</text>
</comment>
<name>A0ABW0YJK7_9BACI</name>
<dbReference type="InterPro" id="IPR025004">
    <property type="entry name" value="SenN/SenS"/>
</dbReference>
<accession>A0ABW0YJK7</accession>
<proteinExistence type="predicted"/>
<dbReference type="EMBL" id="JBHSOZ010000003">
    <property type="protein sequence ID" value="MFC5711881.1"/>
    <property type="molecule type" value="Genomic_DNA"/>
</dbReference>
<dbReference type="RefSeq" id="WP_083465515.1">
    <property type="nucleotide sequence ID" value="NZ_JBHSOZ010000003.1"/>
</dbReference>